<feature type="domain" description="Transposase IS116/IS110/IS902 C-terminal" evidence="3">
    <location>
        <begin position="230"/>
        <end position="314"/>
    </location>
</feature>
<evidence type="ECO:0000256" key="1">
    <source>
        <dbReference type="SAM" id="MobiDB-lite"/>
    </source>
</evidence>
<evidence type="ECO:0000259" key="2">
    <source>
        <dbReference type="Pfam" id="PF01548"/>
    </source>
</evidence>
<evidence type="ECO:0000313" key="4">
    <source>
        <dbReference type="EMBL" id="AEA29047.1"/>
    </source>
</evidence>
<dbReference type="GO" id="GO:0004803">
    <property type="term" value="F:transposase activity"/>
    <property type="evidence" value="ECO:0007669"/>
    <property type="project" value="InterPro"/>
</dbReference>
<accession>F2L774</accession>
<keyword evidence="4" id="KW-0614">Plasmid</keyword>
<dbReference type="InterPro" id="IPR003346">
    <property type="entry name" value="Transposase_20"/>
</dbReference>
<dbReference type="Pfam" id="PF02371">
    <property type="entry name" value="Transposase_20"/>
    <property type="match status" value="1"/>
</dbReference>
<protein>
    <submittedName>
        <fullName evidence="4">Transposase IS116/IS110/IS902 family protein</fullName>
    </submittedName>
</protein>
<evidence type="ECO:0000259" key="3">
    <source>
        <dbReference type="Pfam" id="PF02371"/>
    </source>
</evidence>
<dbReference type="RefSeq" id="WP_014203936.1">
    <property type="nucleotide sequence ID" value="NC_016601.1"/>
</dbReference>
<dbReference type="AlphaFoldDB" id="F2L774"/>
<dbReference type="EMBL" id="CP002597">
    <property type="protein sequence ID" value="AEA29047.1"/>
    <property type="molecule type" value="Genomic_DNA"/>
</dbReference>
<dbReference type="InterPro" id="IPR047650">
    <property type="entry name" value="Transpos_IS110"/>
</dbReference>
<name>F2L774_PSEUX</name>
<dbReference type="NCBIfam" id="NF033542">
    <property type="entry name" value="transpos_IS110"/>
    <property type="match status" value="1"/>
</dbReference>
<dbReference type="GO" id="GO:0006313">
    <property type="term" value="P:DNA transposition"/>
    <property type="evidence" value="ECO:0007669"/>
    <property type="project" value="InterPro"/>
</dbReference>
<gene>
    <name evidence="4" type="ORF">Psed_6990</name>
</gene>
<reference evidence="4" key="1">
    <citation type="journal article" date="2011" name="J. Bacteriol.">
        <title>Genome sequence of the 1,4-dioxane-degrading Pseudonocardia dioxanivorans strain CB1190.</title>
        <authorList>
            <person name="Sales C.M."/>
            <person name="Mahendra S."/>
            <person name="Grostern A."/>
            <person name="Parales R.E."/>
            <person name="Goodwin L.A."/>
            <person name="Woyke T."/>
            <person name="Nolan M."/>
            <person name="Lapidus A."/>
            <person name="Chertkov O."/>
            <person name="Ovchinnikova G."/>
            <person name="Sczyrba A."/>
            <person name="Alvarez-Cohen L."/>
        </authorList>
    </citation>
    <scope>NUCLEOTIDE SEQUENCE</scope>
    <source>
        <strain evidence="4">CB1190</strain>
        <plasmid evidence="4">pPSED02</plasmid>
    </source>
</reference>
<feature type="region of interest" description="Disordered" evidence="1">
    <location>
        <begin position="346"/>
        <end position="397"/>
    </location>
</feature>
<dbReference type="GO" id="GO:0003677">
    <property type="term" value="F:DNA binding"/>
    <property type="evidence" value="ECO:0007669"/>
    <property type="project" value="InterPro"/>
</dbReference>
<dbReference type="PANTHER" id="PTHR33055">
    <property type="entry name" value="TRANSPOSASE FOR INSERTION SEQUENCE ELEMENT IS1111A"/>
    <property type="match status" value="1"/>
</dbReference>
<feature type="domain" description="Transposase IS110-like N-terminal" evidence="2">
    <location>
        <begin position="15"/>
        <end position="167"/>
    </location>
</feature>
<dbReference type="InterPro" id="IPR002525">
    <property type="entry name" value="Transp_IS110-like_N"/>
</dbReference>
<dbReference type="PANTHER" id="PTHR33055:SF16">
    <property type="entry name" value="TRANSPOSASE FOR INSERTION SEQUENCE ELEMENT IS1547"/>
    <property type="match status" value="1"/>
</dbReference>
<organism evidence="4">
    <name type="scientific">Pseudonocardia dioxanivorans (strain ATCC 55486 / DSM 44775 / JCM 13855 / CB1190)</name>
    <dbReference type="NCBI Taxonomy" id="675635"/>
    <lineage>
        <taxon>Bacteria</taxon>
        <taxon>Bacillati</taxon>
        <taxon>Actinomycetota</taxon>
        <taxon>Actinomycetes</taxon>
        <taxon>Pseudonocardiales</taxon>
        <taxon>Pseudonocardiaceae</taxon>
        <taxon>Pseudonocardia</taxon>
    </lineage>
</organism>
<dbReference type="Pfam" id="PF01548">
    <property type="entry name" value="DEDD_Tnp_IS110"/>
    <property type="match status" value="1"/>
</dbReference>
<proteinExistence type="predicted"/>
<geneLocation type="plasmid" evidence="4">
    <name>pPSED02</name>
</geneLocation>
<feature type="compositionally biased region" description="Low complexity" evidence="1">
    <location>
        <begin position="364"/>
        <end position="376"/>
    </location>
</feature>
<sequence length="397" mass="42185">MSNTSTQQQDRVVIAVDPHKASWTAAAVGAGLTPLATLRVPVSQQGYRQLRRFAARWPDAVWAIEGAIGLGAPLATRLSADGIDAVDVPAKLAARVRTLSTGHGRKSDSDDAVSVGIAALTAVGLRSAAVDETITALRALVEHRDDIVRTRTQTINRLHALLAKLLPGGVSSSLDAETAARALRTVRPRTPGPRMLRSLAVDLVGEVRHLDRRIAAATTEISAAVAASGSRLTELRGLGDLTAGKILARVGDVRRFRSAAAFASYTGTAPIEVSSGDTVRHRLSRAGDRQLNCCLHVMAISQIRHEGPGRTYYQRKRAAGKSHKEAMRCLKRRLSDLVYRELRRDAERVDGADPGGHQGATQESSATGSTPTTGSSDKSLPGPAAATLPSHDQDRLD</sequence>